<accession>A0A376P2B4</accession>
<dbReference type="InterPro" id="IPR000150">
    <property type="entry name" value="Cof"/>
</dbReference>
<gene>
    <name evidence="5" type="primary">ybhA</name>
    <name evidence="5" type="ORF">NCTC11341_04328</name>
</gene>
<sequence length="354" mass="38999">MNAELKRRILSDSGIGVPFAQTKILNLNLEYAMTTRVIALDLDGTLLTPKKTLLPSSIEALARAREAGYQLIIVTGRHHVAIHPFYQALALDTPAICCNGTYLYDYHAKTVLEADPMPVNKALQLIEMLNEHHIHGLMYVDDAMVYEHPTGHVIRTSNWAQILPPEQRPTFTQVASLAETAQQVNAVWKFALTHDDLPQLQHFGKHVEHELGLECEWSWHDQVDIARGGNSKGKRLTKWVEAQGWSMENVVAFGDNFNDISMLEAAGTGVAMGNADDAVKARANIVIGDNTTDSIAQFIYSHLINQAVIDTLLICAYSHRPGLITSSSLAHGLIRAHSVLPPTSSSTSTWPLSS</sequence>
<dbReference type="SFLD" id="SFLDG01140">
    <property type="entry name" value="C2.B:_Phosphomannomutase_and_P"/>
    <property type="match status" value="1"/>
</dbReference>
<dbReference type="InterPro" id="IPR006379">
    <property type="entry name" value="HAD-SF_hydro_IIB"/>
</dbReference>
<evidence type="ECO:0000256" key="3">
    <source>
        <dbReference type="ARBA" id="ARBA00022801"/>
    </source>
</evidence>
<reference evidence="5 6" key="1">
    <citation type="submission" date="2018-06" db="EMBL/GenBank/DDBJ databases">
        <authorList>
            <consortium name="Pathogen Informatics"/>
            <person name="Doyle S."/>
        </authorList>
    </citation>
    <scope>NUCLEOTIDE SEQUENCE [LARGE SCALE GENOMIC DNA]</scope>
    <source>
        <strain evidence="5 6">NCTC11341</strain>
    </source>
</reference>
<dbReference type="PANTHER" id="PTHR10000:SF58">
    <property type="entry name" value="PYRIDOXAL PHOSPHATE PHOSPHATASE YBHA"/>
    <property type="match status" value="1"/>
</dbReference>
<dbReference type="PROSITE" id="PS01228">
    <property type="entry name" value="COF_1"/>
    <property type="match status" value="1"/>
</dbReference>
<dbReference type="GO" id="GO:0016740">
    <property type="term" value="F:transferase activity"/>
    <property type="evidence" value="ECO:0007669"/>
    <property type="project" value="UniProtKB-KW"/>
</dbReference>
<keyword evidence="3 5" id="KW-0378">Hydrolase</keyword>
<keyword evidence="2" id="KW-0479">Metal-binding</keyword>
<dbReference type="Gene3D" id="3.30.1240.10">
    <property type="match status" value="1"/>
</dbReference>
<evidence type="ECO:0000313" key="5">
    <source>
        <dbReference type="EMBL" id="STH72643.1"/>
    </source>
</evidence>
<dbReference type="PROSITE" id="PS01229">
    <property type="entry name" value="COF_2"/>
    <property type="match status" value="1"/>
</dbReference>
<name>A0A376P2B4_ECOLX</name>
<dbReference type="SFLD" id="SFLDS00003">
    <property type="entry name" value="Haloacid_Dehalogenase"/>
    <property type="match status" value="1"/>
</dbReference>
<proteinExistence type="predicted"/>
<organism evidence="5 6">
    <name type="scientific">Escherichia coli</name>
    <dbReference type="NCBI Taxonomy" id="562"/>
    <lineage>
        <taxon>Bacteria</taxon>
        <taxon>Pseudomonadati</taxon>
        <taxon>Pseudomonadota</taxon>
        <taxon>Gammaproteobacteria</taxon>
        <taxon>Enterobacterales</taxon>
        <taxon>Enterobacteriaceae</taxon>
        <taxon>Escherichia</taxon>
    </lineage>
</organism>
<dbReference type="GO" id="GO:0000287">
    <property type="term" value="F:magnesium ion binding"/>
    <property type="evidence" value="ECO:0007669"/>
    <property type="project" value="UniProtKB-ARBA"/>
</dbReference>
<dbReference type="NCBIfam" id="NF007821">
    <property type="entry name" value="PRK10530.1"/>
    <property type="match status" value="1"/>
</dbReference>
<dbReference type="EMBL" id="UGBT01000002">
    <property type="protein sequence ID" value="STH72643.1"/>
    <property type="molecule type" value="Genomic_DNA"/>
</dbReference>
<evidence type="ECO:0000256" key="4">
    <source>
        <dbReference type="ARBA" id="ARBA00022842"/>
    </source>
</evidence>
<keyword evidence="4" id="KW-0460">Magnesium</keyword>
<dbReference type="Gene3D" id="3.40.50.1000">
    <property type="entry name" value="HAD superfamily/HAD-like"/>
    <property type="match status" value="1"/>
</dbReference>
<dbReference type="FunFam" id="3.30.1240.10:FF:000005">
    <property type="entry name" value="Cof family hydrolase"/>
    <property type="match status" value="1"/>
</dbReference>
<evidence type="ECO:0000313" key="6">
    <source>
        <dbReference type="Proteomes" id="UP000254428"/>
    </source>
</evidence>
<dbReference type="InterPro" id="IPR023214">
    <property type="entry name" value="HAD_sf"/>
</dbReference>
<dbReference type="NCBIfam" id="TIGR00099">
    <property type="entry name" value="Cof-subfamily"/>
    <property type="match status" value="1"/>
</dbReference>
<dbReference type="Proteomes" id="UP000254428">
    <property type="component" value="Unassembled WGS sequence"/>
</dbReference>
<dbReference type="SUPFAM" id="SSF56784">
    <property type="entry name" value="HAD-like"/>
    <property type="match status" value="1"/>
</dbReference>
<dbReference type="GO" id="GO:0005829">
    <property type="term" value="C:cytosol"/>
    <property type="evidence" value="ECO:0007669"/>
    <property type="project" value="TreeGrafter"/>
</dbReference>
<dbReference type="EC" id="3.1.3.-" evidence="5"/>
<dbReference type="NCBIfam" id="TIGR01484">
    <property type="entry name" value="HAD-SF-IIB"/>
    <property type="match status" value="1"/>
</dbReference>
<dbReference type="InterPro" id="IPR036412">
    <property type="entry name" value="HAD-like_sf"/>
</dbReference>
<evidence type="ECO:0000256" key="1">
    <source>
        <dbReference type="ARBA" id="ARBA00001946"/>
    </source>
</evidence>
<dbReference type="AlphaFoldDB" id="A0A376P2B4"/>
<dbReference type="CDD" id="cd07516">
    <property type="entry name" value="HAD_Pase"/>
    <property type="match status" value="1"/>
</dbReference>
<dbReference type="PANTHER" id="PTHR10000">
    <property type="entry name" value="PHOSPHOSERINE PHOSPHATASE"/>
    <property type="match status" value="1"/>
</dbReference>
<protein>
    <submittedName>
        <fullName evidence="5">Phosphotransferase</fullName>
        <ecNumber evidence="5">3.1.3.-</ecNumber>
    </submittedName>
</protein>
<keyword evidence="5" id="KW-0808">Transferase</keyword>
<dbReference type="Pfam" id="PF08282">
    <property type="entry name" value="Hydrolase_3"/>
    <property type="match status" value="1"/>
</dbReference>
<dbReference type="GO" id="GO:0016791">
    <property type="term" value="F:phosphatase activity"/>
    <property type="evidence" value="ECO:0007669"/>
    <property type="project" value="TreeGrafter"/>
</dbReference>
<comment type="cofactor">
    <cofactor evidence="1">
        <name>Mg(2+)</name>
        <dbReference type="ChEBI" id="CHEBI:18420"/>
    </cofactor>
</comment>
<evidence type="ECO:0000256" key="2">
    <source>
        <dbReference type="ARBA" id="ARBA00022723"/>
    </source>
</evidence>